<evidence type="ECO:0000259" key="2">
    <source>
        <dbReference type="Pfam" id="PF04471"/>
    </source>
</evidence>
<feature type="domain" description="Restriction endonuclease type IV Mrr" evidence="2">
    <location>
        <begin position="57"/>
        <end position="161"/>
    </location>
</feature>
<dbReference type="EMBL" id="RDQO01000001">
    <property type="protein sequence ID" value="RMX07926.1"/>
    <property type="molecule type" value="Genomic_DNA"/>
</dbReference>
<dbReference type="InterPro" id="IPR011335">
    <property type="entry name" value="Restrct_endonuc-II-like"/>
</dbReference>
<dbReference type="InterPro" id="IPR007560">
    <property type="entry name" value="Restrct_endonuc_IV_Mrr"/>
</dbReference>
<keyword evidence="1" id="KW-0812">Transmembrane</keyword>
<keyword evidence="1" id="KW-1133">Transmembrane helix</keyword>
<keyword evidence="3" id="KW-0378">Hydrolase</keyword>
<protein>
    <submittedName>
        <fullName evidence="3">Restriction endonuclease</fullName>
    </submittedName>
</protein>
<keyword evidence="4" id="KW-1185">Reference proteome</keyword>
<comment type="caution">
    <text evidence="3">The sequence shown here is derived from an EMBL/GenBank/DDBJ whole genome shotgun (WGS) entry which is preliminary data.</text>
</comment>
<evidence type="ECO:0000256" key="1">
    <source>
        <dbReference type="SAM" id="Phobius"/>
    </source>
</evidence>
<dbReference type="Proteomes" id="UP000278006">
    <property type="component" value="Unassembled WGS sequence"/>
</dbReference>
<feature type="transmembrane region" description="Helical" evidence="1">
    <location>
        <begin position="18"/>
        <end position="38"/>
    </location>
</feature>
<name>A0A3M6QY23_9BURK</name>
<organism evidence="3 4">
    <name type="scientific">Corticibacter populi</name>
    <dbReference type="NCBI Taxonomy" id="1550736"/>
    <lineage>
        <taxon>Bacteria</taxon>
        <taxon>Pseudomonadati</taxon>
        <taxon>Pseudomonadota</taxon>
        <taxon>Betaproteobacteria</taxon>
        <taxon>Burkholderiales</taxon>
        <taxon>Comamonadaceae</taxon>
        <taxon>Corticibacter</taxon>
    </lineage>
</organism>
<keyword evidence="1" id="KW-0472">Membrane</keyword>
<dbReference type="AlphaFoldDB" id="A0A3M6QY23"/>
<evidence type="ECO:0000313" key="4">
    <source>
        <dbReference type="Proteomes" id="UP000278006"/>
    </source>
</evidence>
<evidence type="ECO:0000313" key="3">
    <source>
        <dbReference type="EMBL" id="RMX07926.1"/>
    </source>
</evidence>
<sequence>MLAAALAGLMAALIPREYAFFAIVGTFPIVLVGLIAAWRQLRTPSEERRAAILAEAERMSWPDFSRQLQERWRMLGIPATAPEHAGADWRIVDEGRITLVSARRWKAAVHGLEPMRQLAQAMQASETGHGLYIATGGEISPPAQRFAREHNIQIWQGDALALFLLGKKPLG</sequence>
<dbReference type="Pfam" id="PF04471">
    <property type="entry name" value="Mrr_cat"/>
    <property type="match status" value="1"/>
</dbReference>
<keyword evidence="3" id="KW-0255">Endonuclease</keyword>
<dbReference type="SUPFAM" id="SSF52980">
    <property type="entry name" value="Restriction endonuclease-like"/>
    <property type="match status" value="1"/>
</dbReference>
<keyword evidence="3" id="KW-0540">Nuclease</keyword>
<accession>A0A3M6QY23</accession>
<dbReference type="GO" id="GO:0003677">
    <property type="term" value="F:DNA binding"/>
    <property type="evidence" value="ECO:0007669"/>
    <property type="project" value="InterPro"/>
</dbReference>
<dbReference type="GO" id="GO:0009307">
    <property type="term" value="P:DNA restriction-modification system"/>
    <property type="evidence" value="ECO:0007669"/>
    <property type="project" value="InterPro"/>
</dbReference>
<proteinExistence type="predicted"/>
<dbReference type="OrthoDB" id="8776507at2"/>
<reference evidence="3 4" key="1">
    <citation type="submission" date="2018-10" db="EMBL/GenBank/DDBJ databases">
        <title>Draft genome of Cortibacter populi DSM10536.</title>
        <authorList>
            <person name="Bernier A.-M."/>
            <person name="Bernard K."/>
        </authorList>
    </citation>
    <scope>NUCLEOTIDE SEQUENCE [LARGE SCALE GENOMIC DNA]</scope>
    <source>
        <strain evidence="3 4">DSM 105136</strain>
    </source>
</reference>
<dbReference type="GO" id="GO:0004519">
    <property type="term" value="F:endonuclease activity"/>
    <property type="evidence" value="ECO:0007669"/>
    <property type="project" value="UniProtKB-KW"/>
</dbReference>
<gene>
    <name evidence="3" type="ORF">D8I35_02030</name>
</gene>